<dbReference type="Pfam" id="PF03023">
    <property type="entry name" value="MurJ"/>
    <property type="match status" value="1"/>
</dbReference>
<dbReference type="GO" id="GO:0008360">
    <property type="term" value="P:regulation of cell shape"/>
    <property type="evidence" value="ECO:0007669"/>
    <property type="project" value="UniProtKB-KW"/>
</dbReference>
<keyword evidence="3 9" id="KW-0812">Transmembrane</keyword>
<dbReference type="GO" id="GO:0005886">
    <property type="term" value="C:plasma membrane"/>
    <property type="evidence" value="ECO:0007669"/>
    <property type="project" value="UniProtKB-SubCell"/>
</dbReference>
<evidence type="ECO:0000256" key="3">
    <source>
        <dbReference type="ARBA" id="ARBA00022692"/>
    </source>
</evidence>
<dbReference type="InterPro" id="IPR051050">
    <property type="entry name" value="Lipid_II_flippase_MurJ/MviN"/>
</dbReference>
<feature type="transmembrane region" description="Helical" evidence="9">
    <location>
        <begin position="15"/>
        <end position="39"/>
    </location>
</feature>
<name>A0A545AEZ8_9ACTN</name>
<feature type="transmembrane region" description="Helical" evidence="9">
    <location>
        <begin position="250"/>
        <end position="275"/>
    </location>
</feature>
<feature type="transmembrane region" description="Helical" evidence="9">
    <location>
        <begin position="433"/>
        <end position="455"/>
    </location>
</feature>
<dbReference type="PANTHER" id="PTHR47019">
    <property type="entry name" value="LIPID II FLIPPASE MURJ"/>
    <property type="match status" value="1"/>
</dbReference>
<evidence type="ECO:0000256" key="8">
    <source>
        <dbReference type="SAM" id="MobiDB-lite"/>
    </source>
</evidence>
<feature type="region of interest" description="Disordered" evidence="8">
    <location>
        <begin position="534"/>
        <end position="570"/>
    </location>
</feature>
<evidence type="ECO:0000256" key="5">
    <source>
        <dbReference type="ARBA" id="ARBA00022984"/>
    </source>
</evidence>
<dbReference type="Proteomes" id="UP000317982">
    <property type="component" value="Unassembled WGS sequence"/>
</dbReference>
<feature type="transmembrane region" description="Helical" evidence="9">
    <location>
        <begin position="168"/>
        <end position="188"/>
    </location>
</feature>
<dbReference type="EMBL" id="VIRS01000053">
    <property type="protein sequence ID" value="TQS39894.1"/>
    <property type="molecule type" value="Genomic_DNA"/>
</dbReference>
<dbReference type="GO" id="GO:0034204">
    <property type="term" value="P:lipid translocation"/>
    <property type="evidence" value="ECO:0007669"/>
    <property type="project" value="TreeGrafter"/>
</dbReference>
<feature type="transmembrane region" description="Helical" evidence="9">
    <location>
        <begin position="59"/>
        <end position="84"/>
    </location>
</feature>
<keyword evidence="7 9" id="KW-0472">Membrane</keyword>
<dbReference type="PANTHER" id="PTHR47019:SF1">
    <property type="entry name" value="LIPID II FLIPPASE MURJ"/>
    <property type="match status" value="1"/>
</dbReference>
<dbReference type="InParanoid" id="A0A545AEZ8"/>
<feature type="transmembrane region" description="Helical" evidence="9">
    <location>
        <begin position="140"/>
        <end position="161"/>
    </location>
</feature>
<dbReference type="GO" id="GO:0015648">
    <property type="term" value="F:lipid-linked peptidoglycan transporter activity"/>
    <property type="evidence" value="ECO:0007669"/>
    <property type="project" value="TreeGrafter"/>
</dbReference>
<feature type="transmembrane region" description="Helical" evidence="9">
    <location>
        <begin position="96"/>
        <end position="120"/>
    </location>
</feature>
<feature type="transmembrane region" description="Helical" evidence="9">
    <location>
        <begin position="208"/>
        <end position="229"/>
    </location>
</feature>
<comment type="subcellular location">
    <subcellularLocation>
        <location evidence="1">Cell membrane</location>
        <topology evidence="1">Multi-pass membrane protein</topology>
    </subcellularLocation>
</comment>
<dbReference type="PRINTS" id="PR01806">
    <property type="entry name" value="VIRFACTRMVIN"/>
</dbReference>
<sequence>MPETAAAPAARTRTLFGAAGVIAGLTVLARIIGFGRIVVFTGAVGYHGVGDIYQVVNTIPNIVFEIVAGGALAAVVVPLLAGAVDRSDRPTVDQVTSALLTWVLVLLVPLSIVITLAAGPIVSGLLGPDATAADGAFGRLLLRVFAPQLVLYGVGVVLTGVLQAHRRFAGPALAPLLSSVTVIASYVVYGRLEPGADTAAQVSGASQLVLAVGTTLGVVVLSLSLLVPLRGTGVRIRPTLRFPTGAVERVRSLVGSGVAVVAGQQLATLVALLLANRWSAPDGSVVVYTMAQTVYLLPWAVLAVPLATSAYPRLAAAWDRGDFPAYRATLRTTTTGVLVLCALAVAALIAGAEPVAALVTTAGNGDASRPAVAAGIAWFAPGLVGFGLFAVLSRALYAAGKAGVAAVAVLGGWAVAAVADVVLVAVLPAADRVAALAAGNTIGMSALGVALLVLVARQAGLGALSGLGRLAVALVPATVVAAAVGVAVYAVLPGHGLPAVVGSGVVTAVVVSVVFAALFLPVARIAGVDTAGVLPRRRHPQPSGSERQRSGRQGMLDRTTERTGDEGEMT</sequence>
<gene>
    <name evidence="10" type="ORF">FL583_37700</name>
</gene>
<protein>
    <submittedName>
        <fullName evidence="10">Virulence factor MviN</fullName>
    </submittedName>
</protein>
<evidence type="ECO:0000256" key="1">
    <source>
        <dbReference type="ARBA" id="ARBA00004651"/>
    </source>
</evidence>
<dbReference type="OrthoDB" id="4350032at2"/>
<keyword evidence="4" id="KW-0133">Cell shape</keyword>
<evidence type="ECO:0000256" key="7">
    <source>
        <dbReference type="ARBA" id="ARBA00023136"/>
    </source>
</evidence>
<keyword evidence="6 9" id="KW-1133">Transmembrane helix</keyword>
<accession>A0A545AEZ8</accession>
<evidence type="ECO:0000256" key="4">
    <source>
        <dbReference type="ARBA" id="ARBA00022960"/>
    </source>
</evidence>
<feature type="transmembrane region" description="Helical" evidence="9">
    <location>
        <begin position="467"/>
        <end position="491"/>
    </location>
</feature>
<dbReference type="InterPro" id="IPR004268">
    <property type="entry name" value="MurJ"/>
</dbReference>
<dbReference type="GO" id="GO:0009252">
    <property type="term" value="P:peptidoglycan biosynthetic process"/>
    <property type="evidence" value="ECO:0007669"/>
    <property type="project" value="UniProtKB-KW"/>
</dbReference>
<feature type="transmembrane region" description="Helical" evidence="9">
    <location>
        <begin position="404"/>
        <end position="427"/>
    </location>
</feature>
<evidence type="ECO:0000313" key="10">
    <source>
        <dbReference type="EMBL" id="TQS39894.1"/>
    </source>
</evidence>
<dbReference type="AlphaFoldDB" id="A0A545AEZ8"/>
<feature type="transmembrane region" description="Helical" evidence="9">
    <location>
        <begin position="371"/>
        <end position="392"/>
    </location>
</feature>
<feature type="transmembrane region" description="Helical" evidence="9">
    <location>
        <begin position="337"/>
        <end position="359"/>
    </location>
</feature>
<keyword evidence="2" id="KW-1003">Cell membrane</keyword>
<organism evidence="10 11">
    <name type="scientific">Cryptosporangium phraense</name>
    <dbReference type="NCBI Taxonomy" id="2593070"/>
    <lineage>
        <taxon>Bacteria</taxon>
        <taxon>Bacillati</taxon>
        <taxon>Actinomycetota</taxon>
        <taxon>Actinomycetes</taxon>
        <taxon>Cryptosporangiales</taxon>
        <taxon>Cryptosporangiaceae</taxon>
        <taxon>Cryptosporangium</taxon>
    </lineage>
</organism>
<feature type="compositionally biased region" description="Basic and acidic residues" evidence="8">
    <location>
        <begin position="558"/>
        <end position="570"/>
    </location>
</feature>
<feature type="transmembrane region" description="Helical" evidence="9">
    <location>
        <begin position="497"/>
        <end position="520"/>
    </location>
</feature>
<keyword evidence="5" id="KW-0573">Peptidoglycan synthesis</keyword>
<keyword evidence="11" id="KW-1185">Reference proteome</keyword>
<reference evidence="10 11" key="1">
    <citation type="submission" date="2019-07" db="EMBL/GenBank/DDBJ databases">
        <title>Cryptosporangium phraense sp. nov., isolated from plant litter.</title>
        <authorList>
            <person name="Suriyachadkun C."/>
        </authorList>
    </citation>
    <scope>NUCLEOTIDE SEQUENCE [LARGE SCALE GENOMIC DNA]</scope>
    <source>
        <strain evidence="10 11">A-T 5661</strain>
    </source>
</reference>
<feature type="transmembrane region" description="Helical" evidence="9">
    <location>
        <begin position="295"/>
        <end position="316"/>
    </location>
</feature>
<evidence type="ECO:0000256" key="6">
    <source>
        <dbReference type="ARBA" id="ARBA00022989"/>
    </source>
</evidence>
<proteinExistence type="predicted"/>
<evidence type="ECO:0000256" key="2">
    <source>
        <dbReference type="ARBA" id="ARBA00022475"/>
    </source>
</evidence>
<evidence type="ECO:0000256" key="9">
    <source>
        <dbReference type="SAM" id="Phobius"/>
    </source>
</evidence>
<comment type="caution">
    <text evidence="10">The sequence shown here is derived from an EMBL/GenBank/DDBJ whole genome shotgun (WGS) entry which is preliminary data.</text>
</comment>
<evidence type="ECO:0000313" key="11">
    <source>
        <dbReference type="Proteomes" id="UP000317982"/>
    </source>
</evidence>